<feature type="compositionally biased region" description="Basic and acidic residues" evidence="1">
    <location>
        <begin position="117"/>
        <end position="138"/>
    </location>
</feature>
<organism evidence="3 4">
    <name type="scientific">Marinobacter lipolyticus SM19</name>
    <dbReference type="NCBI Taxonomy" id="1318628"/>
    <lineage>
        <taxon>Bacteria</taxon>
        <taxon>Pseudomonadati</taxon>
        <taxon>Pseudomonadota</taxon>
        <taxon>Gammaproteobacteria</taxon>
        <taxon>Pseudomonadales</taxon>
        <taxon>Marinobacteraceae</taxon>
        <taxon>Marinobacter</taxon>
    </lineage>
</organism>
<dbReference type="Pfam" id="PF10986">
    <property type="entry name" value="ZrgA"/>
    <property type="match status" value="1"/>
</dbReference>
<evidence type="ECO:0000313" key="3">
    <source>
        <dbReference type="EMBL" id="EON93347.1"/>
    </source>
</evidence>
<reference evidence="3 4" key="1">
    <citation type="journal article" date="2013" name="Genome Announc.">
        <title>Draft Genome Sequence of the Moderately Halophilic Bacterium Marinobacter lipolyticus Strain SM19.</title>
        <authorList>
            <person name="Papke R.T."/>
            <person name="de la Haba R.R."/>
            <person name="Infante-Dominguez C."/>
            <person name="Perez D."/>
            <person name="Sanchez-Porro C."/>
            <person name="Lapierre P."/>
            <person name="Ventosa A."/>
        </authorList>
    </citation>
    <scope>NUCLEOTIDE SEQUENCE [LARGE SCALE GENOMIC DNA]</scope>
    <source>
        <strain evidence="3 4">SM19</strain>
    </source>
</reference>
<feature type="signal peptide" evidence="2">
    <location>
        <begin position="1"/>
        <end position="29"/>
    </location>
</feature>
<name>R8B427_9GAMM</name>
<comment type="caution">
    <text evidence="3">The sequence shown here is derived from an EMBL/GenBank/DDBJ whole genome shotgun (WGS) entry which is preliminary data.</text>
</comment>
<gene>
    <name evidence="3" type="ORF">MARLIPOL_04915</name>
</gene>
<keyword evidence="4" id="KW-1185">Reference proteome</keyword>
<dbReference type="EMBL" id="ASAD01000007">
    <property type="protein sequence ID" value="EON93347.1"/>
    <property type="molecule type" value="Genomic_DNA"/>
</dbReference>
<evidence type="ECO:0000256" key="1">
    <source>
        <dbReference type="SAM" id="MobiDB-lite"/>
    </source>
</evidence>
<evidence type="ECO:0000313" key="4">
    <source>
        <dbReference type="Proteomes" id="UP000016540"/>
    </source>
</evidence>
<evidence type="ECO:0000256" key="2">
    <source>
        <dbReference type="SAM" id="SignalP"/>
    </source>
</evidence>
<dbReference type="Proteomes" id="UP000016540">
    <property type="component" value="Unassembled WGS sequence"/>
</dbReference>
<proteinExistence type="predicted"/>
<dbReference type="AlphaFoldDB" id="R8B427"/>
<dbReference type="STRING" id="1318628.MARLIPOL_04915"/>
<dbReference type="PATRIC" id="fig|1318628.3.peg.978"/>
<evidence type="ECO:0008006" key="5">
    <source>
        <dbReference type="Google" id="ProtNLM"/>
    </source>
</evidence>
<protein>
    <recommendedName>
        <fullName evidence="5">DUF2796 domain-containing protein</fullName>
    </recommendedName>
</protein>
<sequence length="194" mass="20976">MHSNNPHALPKTALYLGIAALLVAGSADAGENPGAHRHGYGHLQMAVQDDNIDLFFTSPAYNVVGFERQAKTPEEETRMAEISDWLGNNPLIDTVPGSCVVMAGAVHHTGPASQPDDDPHRHDEHHHDSEEEGHREYEVSQQLACKALATGQTFSSPLKVRFTNLEVLTVEWVGGAGQGSIRLGAHESTFQLGQ</sequence>
<feature type="region of interest" description="Disordered" evidence="1">
    <location>
        <begin position="107"/>
        <end position="138"/>
    </location>
</feature>
<dbReference type="InterPro" id="IPR021253">
    <property type="entry name" value="ZrgA-like"/>
</dbReference>
<feature type="chain" id="PRO_5004452348" description="DUF2796 domain-containing protein" evidence="2">
    <location>
        <begin position="30"/>
        <end position="194"/>
    </location>
</feature>
<dbReference type="HOGENOM" id="CLU_095659_0_0_6"/>
<accession>R8B427</accession>
<dbReference type="OrthoDB" id="7346546at2"/>
<keyword evidence="2" id="KW-0732">Signal</keyword>
<dbReference type="RefSeq" id="WP_012136981.1">
    <property type="nucleotide sequence ID" value="NZ_KE007306.1"/>
</dbReference>